<keyword evidence="3" id="KW-0378">Hydrolase</keyword>
<dbReference type="InterPro" id="IPR008040">
    <property type="entry name" value="Hydant_A_N"/>
</dbReference>
<organism evidence="3">
    <name type="scientific">hydrothermal vent metagenome</name>
    <dbReference type="NCBI Taxonomy" id="652676"/>
    <lineage>
        <taxon>unclassified sequences</taxon>
        <taxon>metagenomes</taxon>
        <taxon>ecological metagenomes</taxon>
    </lineage>
</organism>
<evidence type="ECO:0000259" key="1">
    <source>
        <dbReference type="Pfam" id="PF01968"/>
    </source>
</evidence>
<sequence length="672" mass="72502">MAKFLGVDTGGTFTDFILFDDESKAVRIHKVLSSPDAPEKAIMQGIADMGVDTENLTVVHGSTVATNAVLEGKGVRTAYITNKGLADVLSIGRQAREELYNLTPIKQPPLIERDMCVEVDSRLTAQAEHLRQLSEADLTALTNALDTLSPEAVAINLLFSFFDESEELKIERAIRNHNQLKNIFISRSSDVLPEYKEFERGMTTTLNAKVGPLMQGYLKRLEQSLGNQSGLLSIMQSSGGSTSAEQAGRYPVNLLLSGPAGGLKGAQTVASISGIDKLLSFDMGGTSTDVSIIDKEIGFTTGAKIGGFPVAVPMVDMHTIGAGGGSIAQVDVGGRLLVGPESSGAIPGPACYGKGGRRPTVTDANVVLGRLLPHSFLGGNVQLNKPAAIEAVQIIADALTTKDNPVSVEQAAQGIIDVVNDHMVRALRVMSVERGEDPKDFTLVSFGGAGGLHVCALAEEMEMNNVLVPVNAGVLSALGMLAADASRERSRTINKSLKKCGVNEFEKIFESLVSQAKDELTVHESHSENKNNLAMIKTVCSLDVRYVGQSHSLNLKWKGLHDIEQLFHKKHEESYGHRLDMEIEVVNARVRVTVKKQAFVLPKWTAEGGLEKEWVFMPNIKKTIAVINRSGLEIGQKIKGPVLILETSSTTWLAKGWMSEVDKFGNLRLIKN</sequence>
<feature type="domain" description="Hydantoinase/oxoprolinase N-terminal" evidence="2">
    <location>
        <begin position="5"/>
        <end position="177"/>
    </location>
</feature>
<dbReference type="PANTHER" id="PTHR11365:SF23">
    <property type="entry name" value="HYPOTHETICAL 5-OXOPROLINASE (EUROFUNG)-RELATED"/>
    <property type="match status" value="1"/>
</dbReference>
<evidence type="ECO:0000313" key="3">
    <source>
        <dbReference type="EMBL" id="VAW51307.1"/>
    </source>
</evidence>
<feature type="domain" description="Hydantoinase A/oxoprolinase" evidence="1">
    <location>
        <begin position="200"/>
        <end position="488"/>
    </location>
</feature>
<accession>A0A3B0WL53</accession>
<protein>
    <submittedName>
        <fullName evidence="3">N-methylhydantoinase A</fullName>
        <ecNumber evidence="3">3.5.2.14</ecNumber>
    </submittedName>
</protein>
<dbReference type="EMBL" id="UOFE01000015">
    <property type="protein sequence ID" value="VAW51307.1"/>
    <property type="molecule type" value="Genomic_DNA"/>
</dbReference>
<dbReference type="Pfam" id="PF05378">
    <property type="entry name" value="Hydant_A_N"/>
    <property type="match status" value="1"/>
</dbReference>
<gene>
    <name evidence="3" type="ORF">MNBD_GAMMA05-820</name>
</gene>
<dbReference type="InterPro" id="IPR045079">
    <property type="entry name" value="Oxoprolinase-like"/>
</dbReference>
<dbReference type="GO" id="GO:0005829">
    <property type="term" value="C:cytosol"/>
    <property type="evidence" value="ECO:0007669"/>
    <property type="project" value="TreeGrafter"/>
</dbReference>
<evidence type="ECO:0000259" key="2">
    <source>
        <dbReference type="Pfam" id="PF05378"/>
    </source>
</evidence>
<proteinExistence type="predicted"/>
<dbReference type="GO" id="GO:0006749">
    <property type="term" value="P:glutathione metabolic process"/>
    <property type="evidence" value="ECO:0007669"/>
    <property type="project" value="TreeGrafter"/>
</dbReference>
<dbReference type="InterPro" id="IPR002821">
    <property type="entry name" value="Hydantoinase_A"/>
</dbReference>
<dbReference type="GO" id="GO:0017168">
    <property type="term" value="F:5-oxoprolinase (ATP-hydrolyzing) activity"/>
    <property type="evidence" value="ECO:0007669"/>
    <property type="project" value="TreeGrafter"/>
</dbReference>
<dbReference type="AlphaFoldDB" id="A0A3B0WL53"/>
<reference evidence="3" key="1">
    <citation type="submission" date="2018-06" db="EMBL/GenBank/DDBJ databases">
        <authorList>
            <person name="Zhirakovskaya E."/>
        </authorList>
    </citation>
    <scope>NUCLEOTIDE SEQUENCE</scope>
</reference>
<dbReference type="Pfam" id="PF01968">
    <property type="entry name" value="Hydantoinase_A"/>
    <property type="match status" value="1"/>
</dbReference>
<dbReference type="GO" id="GO:0047423">
    <property type="term" value="F:N-methylhydantoinase (ATP-hydrolyzing) activity"/>
    <property type="evidence" value="ECO:0007669"/>
    <property type="project" value="UniProtKB-EC"/>
</dbReference>
<name>A0A3B0WL53_9ZZZZ</name>
<dbReference type="EC" id="3.5.2.14" evidence="3"/>
<dbReference type="PANTHER" id="PTHR11365">
    <property type="entry name" value="5-OXOPROLINASE RELATED"/>
    <property type="match status" value="1"/>
</dbReference>